<dbReference type="GO" id="GO:0004748">
    <property type="term" value="F:ribonucleoside-diphosphate reductase activity, thioredoxin disulfide as acceptor"/>
    <property type="evidence" value="ECO:0007669"/>
    <property type="project" value="UniProtKB-EC"/>
</dbReference>
<sequence length="812" mass="91891">MVNKPKNKFYVIKRGKRIEEVHIDKITSRIQKLCYGLNMDYVDPVTITLKVVNGLYPGVTTAELDALAAETAATFSGEHPDYATLAARIAISNLQKETKKHFSDVIDDLYKFYDETSHETVPLISKEVHEIVMENADRLNSCIIYDRDFAYNYFSFKELEKHYLLKISGKVVERPQHMLMRISVQIHLGDIDEAIKTYNLLSEKYCIHSINTILLAGSPKPQMCSSISIMMPDDSINGIFDCLRLCGVASKYTGTIGLNIQNIRSTGTYIAGTNGVSNGLVPLLRVFNNVACYVDQLNTQTTSEINVYLEPWHSDVIDFLNLSKPGGKEELRTRNLSYALWVPDLFMERVEANEKWSLMCPCQCPGLTDSYGEDFNKLYEQYEAEGRYKKQIPAQELWRAIIVLQAETGGPLMMYKDSCNKKSNQQHIGTIRGGSFSGEVVQFTSEEEVGLCPQASIAANMFVSADRKTFDFQKLKEVAKTVAKNLDKIIDNSFYPLAEQGNSLRNHRSVGISVQGLTDVFILMRMQFDSEEARALNKQIFETIYYGALEASCELAELHGPYPMYEGSPISKGKLQYDMWNGVKPSELWDWSALKERIAKSGVRNSLLVAQMYAPILSRLFGNSESVDLYRSFYYTRRVSSGEFPVVNPYLLRDLDEKGIWDDKIKEAIISSGGSIQNIPEIPDDLKAIYKTAWEVSQKSVVNMAIERAPFIDQSQSLNIHMQNPNYGALSSMHFYAWRNGLKTGMNKLKTRTAPTIFKTDKQLKVATQVEEAYISNDIEEMKKQMEEAEEKNMASLVCSLQNREACDMCGA</sequence>
<keyword evidence="6 9" id="KW-0215">Deoxyribonucleotide synthesis</keyword>
<dbReference type="InterPro" id="IPR039718">
    <property type="entry name" value="Rrm1"/>
</dbReference>
<keyword evidence="4 8" id="KW-0067">ATP-binding</keyword>
<proteinExistence type="inferred from homology"/>
<dbReference type="GO" id="GO:0005524">
    <property type="term" value="F:ATP binding"/>
    <property type="evidence" value="ECO:0007669"/>
    <property type="project" value="UniProtKB-UniRule"/>
</dbReference>
<comment type="catalytic activity">
    <reaction evidence="9">
        <text>a 2'-deoxyribonucleoside 5'-diphosphate + [thioredoxin]-disulfide + H2O = a ribonucleoside 5'-diphosphate + [thioredoxin]-dithiol</text>
        <dbReference type="Rhea" id="RHEA:23252"/>
        <dbReference type="Rhea" id="RHEA-COMP:10698"/>
        <dbReference type="Rhea" id="RHEA-COMP:10700"/>
        <dbReference type="ChEBI" id="CHEBI:15377"/>
        <dbReference type="ChEBI" id="CHEBI:29950"/>
        <dbReference type="ChEBI" id="CHEBI:50058"/>
        <dbReference type="ChEBI" id="CHEBI:57930"/>
        <dbReference type="ChEBI" id="CHEBI:73316"/>
        <dbReference type="EC" id="1.17.4.1"/>
    </reaction>
</comment>
<dbReference type="PANTHER" id="PTHR11573">
    <property type="entry name" value="RIBONUCLEOSIDE-DIPHOSPHATE REDUCTASE LARGE CHAIN"/>
    <property type="match status" value="1"/>
</dbReference>
<dbReference type="InterPro" id="IPR008926">
    <property type="entry name" value="RNR_R1-su_N"/>
</dbReference>
<name>A0A9N9TMU7_PHYSR</name>
<protein>
    <recommendedName>
        <fullName evidence="9">Ribonucleoside-diphosphate reductase</fullName>
        <ecNumber evidence="9">1.17.4.1</ecNumber>
    </recommendedName>
</protein>
<gene>
    <name evidence="11" type="ORF">PHYEVI_LOCUS5036</name>
</gene>
<evidence type="ECO:0000256" key="9">
    <source>
        <dbReference type="RuleBase" id="RU003410"/>
    </source>
</evidence>
<dbReference type="Pfam" id="PF00317">
    <property type="entry name" value="Ribonuc_red_lgN"/>
    <property type="match status" value="1"/>
</dbReference>
<dbReference type="GO" id="GO:0005971">
    <property type="term" value="C:ribonucleoside-diphosphate reductase complex"/>
    <property type="evidence" value="ECO:0007669"/>
    <property type="project" value="TreeGrafter"/>
</dbReference>
<dbReference type="FunFam" id="3.20.70.20:FF:000041">
    <property type="entry name" value="Ribonucleotide reductase catalytic subunit M1"/>
    <property type="match status" value="1"/>
</dbReference>
<dbReference type="SUPFAM" id="SSF51998">
    <property type="entry name" value="PFL-like glycyl radical enzymes"/>
    <property type="match status" value="1"/>
</dbReference>
<reference evidence="11" key="1">
    <citation type="submission" date="2022-01" db="EMBL/GenBank/DDBJ databases">
        <authorList>
            <person name="King R."/>
        </authorList>
    </citation>
    <scope>NUCLEOTIDE SEQUENCE</scope>
</reference>
<evidence type="ECO:0000256" key="8">
    <source>
        <dbReference type="PROSITE-ProRule" id="PRU00492"/>
    </source>
</evidence>
<evidence type="ECO:0000256" key="6">
    <source>
        <dbReference type="ARBA" id="ARBA00023116"/>
    </source>
</evidence>
<evidence type="ECO:0000259" key="10">
    <source>
        <dbReference type="PROSITE" id="PS51161"/>
    </source>
</evidence>
<dbReference type="NCBIfam" id="TIGR02506">
    <property type="entry name" value="NrdE_NrdA"/>
    <property type="match status" value="1"/>
</dbReference>
<dbReference type="InterPro" id="IPR013346">
    <property type="entry name" value="NrdE_NrdA_C"/>
</dbReference>
<dbReference type="EMBL" id="OU900095">
    <property type="protein sequence ID" value="CAG9858647.1"/>
    <property type="molecule type" value="Genomic_DNA"/>
</dbReference>
<evidence type="ECO:0000313" key="11">
    <source>
        <dbReference type="EMBL" id="CAG9858647.1"/>
    </source>
</evidence>
<dbReference type="Pfam" id="PF03477">
    <property type="entry name" value="ATP-cone"/>
    <property type="match status" value="1"/>
</dbReference>
<dbReference type="EC" id="1.17.4.1" evidence="9"/>
<keyword evidence="3 8" id="KW-0547">Nucleotide-binding</keyword>
<dbReference type="PRINTS" id="PR01183">
    <property type="entry name" value="RIBORDTASEM1"/>
</dbReference>
<dbReference type="OrthoDB" id="3000483at2759"/>
<evidence type="ECO:0000256" key="1">
    <source>
        <dbReference type="ARBA" id="ARBA00010406"/>
    </source>
</evidence>
<dbReference type="Gene3D" id="3.20.70.20">
    <property type="match status" value="1"/>
</dbReference>
<dbReference type="InterPro" id="IPR000788">
    <property type="entry name" value="RNR_lg_C"/>
</dbReference>
<dbReference type="InterPro" id="IPR013509">
    <property type="entry name" value="RNR_lsu_N"/>
</dbReference>
<keyword evidence="2" id="KW-0021">Allosteric enzyme</keyword>
<keyword evidence="5 9" id="KW-0560">Oxidoreductase</keyword>
<evidence type="ECO:0000313" key="12">
    <source>
        <dbReference type="Proteomes" id="UP001153712"/>
    </source>
</evidence>
<keyword evidence="12" id="KW-1185">Reference proteome</keyword>
<comment type="function">
    <text evidence="7 9">Provides the precursors necessary for DNA synthesis. Catalyzes the biosynthesis of deoxyribonucleotides from the corresponding ribonucleotides.</text>
</comment>
<evidence type="ECO:0000256" key="5">
    <source>
        <dbReference type="ARBA" id="ARBA00023002"/>
    </source>
</evidence>
<dbReference type="GO" id="GO:0009263">
    <property type="term" value="P:deoxyribonucleotide biosynthetic process"/>
    <property type="evidence" value="ECO:0007669"/>
    <property type="project" value="UniProtKB-KW"/>
</dbReference>
<accession>A0A9N9TMU7</accession>
<feature type="domain" description="ATP-cone" evidence="10">
    <location>
        <begin position="9"/>
        <end position="100"/>
    </location>
</feature>
<comment type="similarity">
    <text evidence="1 9">Belongs to the ribonucleoside diphosphate reductase large chain family.</text>
</comment>
<evidence type="ECO:0000256" key="7">
    <source>
        <dbReference type="ARBA" id="ARBA00024942"/>
    </source>
</evidence>
<dbReference type="Proteomes" id="UP001153712">
    <property type="component" value="Chromosome 2"/>
</dbReference>
<dbReference type="AlphaFoldDB" id="A0A9N9TMU7"/>
<dbReference type="Pfam" id="PF02867">
    <property type="entry name" value="Ribonuc_red_lgC"/>
    <property type="match status" value="1"/>
</dbReference>
<evidence type="ECO:0000256" key="2">
    <source>
        <dbReference type="ARBA" id="ARBA00022533"/>
    </source>
</evidence>
<dbReference type="SUPFAM" id="SSF48168">
    <property type="entry name" value="R1 subunit of ribonucleotide reductase, N-terminal domain"/>
    <property type="match status" value="1"/>
</dbReference>
<dbReference type="PANTHER" id="PTHR11573:SF6">
    <property type="entry name" value="RIBONUCLEOSIDE-DIPHOSPHATE REDUCTASE LARGE SUBUNIT"/>
    <property type="match status" value="1"/>
</dbReference>
<organism evidence="11 12">
    <name type="scientific">Phyllotreta striolata</name>
    <name type="common">Striped flea beetle</name>
    <name type="synonym">Crioceris striolata</name>
    <dbReference type="NCBI Taxonomy" id="444603"/>
    <lineage>
        <taxon>Eukaryota</taxon>
        <taxon>Metazoa</taxon>
        <taxon>Ecdysozoa</taxon>
        <taxon>Arthropoda</taxon>
        <taxon>Hexapoda</taxon>
        <taxon>Insecta</taxon>
        <taxon>Pterygota</taxon>
        <taxon>Neoptera</taxon>
        <taxon>Endopterygota</taxon>
        <taxon>Coleoptera</taxon>
        <taxon>Polyphaga</taxon>
        <taxon>Cucujiformia</taxon>
        <taxon>Chrysomeloidea</taxon>
        <taxon>Chrysomelidae</taxon>
        <taxon>Galerucinae</taxon>
        <taxon>Alticini</taxon>
        <taxon>Phyllotreta</taxon>
    </lineage>
</organism>
<evidence type="ECO:0000256" key="4">
    <source>
        <dbReference type="ARBA" id="ARBA00022840"/>
    </source>
</evidence>
<evidence type="ECO:0000256" key="3">
    <source>
        <dbReference type="ARBA" id="ARBA00022741"/>
    </source>
</evidence>
<dbReference type="InterPro" id="IPR005144">
    <property type="entry name" value="ATP-cone_dom"/>
</dbReference>
<dbReference type="PROSITE" id="PS51161">
    <property type="entry name" value="ATP_CONE"/>
    <property type="match status" value="1"/>
</dbReference>